<dbReference type="KEGG" id="kfa:Q73A0000_00770"/>
<dbReference type="AlphaFoldDB" id="A0A7M2Y6C6"/>
<evidence type="ECO:0000313" key="5">
    <source>
        <dbReference type="Proteomes" id="UP000594195"/>
    </source>
</evidence>
<dbReference type="Pfam" id="PF18962">
    <property type="entry name" value="Por_Secre_tail"/>
    <property type="match status" value="1"/>
</dbReference>
<feature type="domain" description="Secretion system C-terminal sorting" evidence="3">
    <location>
        <begin position="177"/>
        <end position="236"/>
    </location>
</feature>
<evidence type="ECO:0000313" key="4">
    <source>
        <dbReference type="EMBL" id="QOW08982.1"/>
    </source>
</evidence>
<reference evidence="4 5" key="1">
    <citation type="submission" date="2019-05" db="EMBL/GenBank/DDBJ databases">
        <title>Chryseobacterium sp. isolated from King George Island, maritime Antarctica.</title>
        <authorList>
            <person name="Peng X."/>
        </authorList>
    </citation>
    <scope>NUCLEOTIDE SEQUENCE [LARGE SCALE GENOMIC DNA]</scope>
    <source>
        <strain evidence="4 5">7-3A</strain>
    </source>
</reference>
<feature type="signal peptide" evidence="2">
    <location>
        <begin position="1"/>
        <end position="18"/>
    </location>
</feature>
<sequence length="238" mass="26300">MKKLVLLSAFLTCSFALSQMAVKKLDGTIMNDGEVYKYSTYDTNNDMLNFTVANTSPTQSIKVKVLCEALTNTTGEDFEFCFGGNCMPFVMLGMNYPPNGYTIDANSNTGDFDHFWNKKESDQPMSFLFKFYQVDALGNEIGAPVRITYLYDKHLAVSNTSAKSEIVLKNTVVTDFIELDSKNNGTISIFDFTGKLVLNQEVKAGNNKISAQKLAAGVYIVNIVSSNGKISTTKIIKK</sequence>
<evidence type="ECO:0000256" key="1">
    <source>
        <dbReference type="ARBA" id="ARBA00022729"/>
    </source>
</evidence>
<feature type="chain" id="PRO_5032643080" evidence="2">
    <location>
        <begin position="19"/>
        <end position="238"/>
    </location>
</feature>
<dbReference type="RefSeq" id="WP_193812192.1">
    <property type="nucleotide sequence ID" value="NZ_CP040442.1"/>
</dbReference>
<dbReference type="EMBL" id="CP040442">
    <property type="protein sequence ID" value="QOW08982.1"/>
    <property type="molecule type" value="Genomic_DNA"/>
</dbReference>
<protein>
    <submittedName>
        <fullName evidence="4">T9SS type A sorting domain-containing protein</fullName>
    </submittedName>
</protein>
<dbReference type="NCBIfam" id="TIGR04183">
    <property type="entry name" value="Por_Secre_tail"/>
    <property type="match status" value="1"/>
</dbReference>
<proteinExistence type="predicted"/>
<dbReference type="InterPro" id="IPR026444">
    <property type="entry name" value="Secre_tail"/>
</dbReference>
<organism evidence="4 5">
    <name type="scientific">Kaistella flava</name>
    <name type="common">ex Peng et al. 2021</name>
    <dbReference type="NCBI Taxonomy" id="2038776"/>
    <lineage>
        <taxon>Bacteria</taxon>
        <taxon>Pseudomonadati</taxon>
        <taxon>Bacteroidota</taxon>
        <taxon>Flavobacteriia</taxon>
        <taxon>Flavobacteriales</taxon>
        <taxon>Weeksellaceae</taxon>
        <taxon>Chryseobacterium group</taxon>
        <taxon>Kaistella</taxon>
    </lineage>
</organism>
<gene>
    <name evidence="4" type="ORF">Q73A0000_00770</name>
</gene>
<evidence type="ECO:0000259" key="3">
    <source>
        <dbReference type="Pfam" id="PF18962"/>
    </source>
</evidence>
<accession>A0A7M2Y6C6</accession>
<name>A0A7M2Y6C6_9FLAO</name>
<keyword evidence="1 2" id="KW-0732">Signal</keyword>
<evidence type="ECO:0000256" key="2">
    <source>
        <dbReference type="SAM" id="SignalP"/>
    </source>
</evidence>
<keyword evidence="5" id="KW-1185">Reference proteome</keyword>
<dbReference type="Proteomes" id="UP000594195">
    <property type="component" value="Chromosome"/>
</dbReference>